<sequence length="365" mass="41480">MTQVPDQKSVLLDIVSIDIPETAPAQLPELSGTFSQPEPDRAPVKLIPGENSSLVIDLENLDTRPLHLTCELTGNFPHHWCQTQIPVVSTLGELPGQPVIPYAPELFVTLLPGERRSVVLCFQVHRDFFEAEEAVFRDTEALQLNYSGRFNVYGSYLNNQSDNRPLLEFVEFDLFLRPRSPYIKLLPQIYQEIDFVGRFLKIIETTLEPDLQIFGNLWAYLDPLTAPENMLPFLAHWVGWQNIPTLSLQQQRRLIRNALEIYRASGTRRGLRFYLHLVTGLPLDEDLPEVSKHISIIENFTQGAVMGSSYLGIDTILGGGKPFHFQVRLLCDPDTIDEKLVRTVIEAQTPAFCTYDLKIDSDNHI</sequence>
<accession>A0A5M3T5I2</accession>
<protein>
    <recommendedName>
        <fullName evidence="3">Phage tail protein</fullName>
    </recommendedName>
</protein>
<evidence type="ECO:0008006" key="3">
    <source>
        <dbReference type="Google" id="ProtNLM"/>
    </source>
</evidence>
<dbReference type="EMBL" id="BIMW01000090">
    <property type="protein sequence ID" value="GCE94137.1"/>
    <property type="molecule type" value="Genomic_DNA"/>
</dbReference>
<gene>
    <name evidence="1" type="ORF">NIES46_21900</name>
</gene>
<evidence type="ECO:0000313" key="2">
    <source>
        <dbReference type="Proteomes" id="UP000326169"/>
    </source>
</evidence>
<organism evidence="1 2">
    <name type="scientific">Limnospira platensis NIES-46</name>
    <dbReference type="NCBI Taxonomy" id="1236695"/>
    <lineage>
        <taxon>Bacteria</taxon>
        <taxon>Bacillati</taxon>
        <taxon>Cyanobacteriota</taxon>
        <taxon>Cyanophyceae</taxon>
        <taxon>Oscillatoriophycideae</taxon>
        <taxon>Oscillatoriales</taxon>
        <taxon>Sirenicapillariaceae</taxon>
        <taxon>Limnospira</taxon>
    </lineage>
</organism>
<dbReference type="InterPro" id="IPR006521">
    <property type="entry name" value="Tail_protein_I"/>
</dbReference>
<dbReference type="Proteomes" id="UP000326169">
    <property type="component" value="Unassembled WGS sequence"/>
</dbReference>
<reference evidence="1 2" key="1">
    <citation type="journal article" date="2019" name="J Genomics">
        <title>The Draft Genome of a Hydrogen-producing Cyanobacterium, Arthrospira platensis NIES-46.</title>
        <authorList>
            <person name="Suzuki S."/>
            <person name="Yamaguchi H."/>
            <person name="Kawachi M."/>
        </authorList>
    </citation>
    <scope>NUCLEOTIDE SEQUENCE [LARGE SCALE GENOMIC DNA]</scope>
    <source>
        <strain evidence="1 2">NIES-46</strain>
    </source>
</reference>
<evidence type="ECO:0000313" key="1">
    <source>
        <dbReference type="EMBL" id="GCE94137.1"/>
    </source>
</evidence>
<dbReference type="Pfam" id="PF09684">
    <property type="entry name" value="Tail_P2_I"/>
    <property type="match status" value="1"/>
</dbReference>
<dbReference type="InterPro" id="IPR011748">
    <property type="entry name" value="Unchr_phage_tail-like"/>
</dbReference>
<keyword evidence="2" id="KW-1185">Reference proteome</keyword>
<dbReference type="NCBIfam" id="TIGR02242">
    <property type="entry name" value="tail_TIGR02242"/>
    <property type="match status" value="1"/>
</dbReference>
<name>A0A5M3T5I2_LIMPL</name>
<comment type="caution">
    <text evidence="1">The sequence shown here is derived from an EMBL/GenBank/DDBJ whole genome shotgun (WGS) entry which is preliminary data.</text>
</comment>
<dbReference type="RefSeq" id="WP_152088534.1">
    <property type="nucleotide sequence ID" value="NZ_BIMW01000090.1"/>
</dbReference>
<proteinExistence type="predicted"/>
<dbReference type="GeneID" id="301683044"/>